<feature type="region of interest" description="Disordered" evidence="1">
    <location>
        <begin position="283"/>
        <end position="430"/>
    </location>
</feature>
<sequence length="523" mass="58177">MPAAKPTPQPRRPIRRFELQDVRFNDRASHYKDPQLVLKPQLDLVPRKPADGSRLRMPLWRHYLMVHVKDRAEELVKLDLADFRQSEEPTSTAPERFIRRAHHEPVLYVRYPTNTQDGFSTLRATLNVASDFESVIKELGDLGIHIEYHQEELRSDQVYSWSQSQSQQQSGYYHPTPSAIPGSMPTSIPSHPYSPPYPATPNPPHPYSSSPPFPATASPAYQYSNTIGLLNQSTYQRSASQPAGYPGGYQSQTQWPPPVIPSPAETTIGIPGVLGAGIYKVSKLGSSSSSRSRSRKSQTSRGLHDSGGADRGKYLENSPLTTQSSSSKRSSQDSPLNLAQSGSSQRRGLQRVQTVYSDSQETMSQASTLVPDSYDPSSRPFGGLRIPEEEETGDVPSQQTTITTAASRERATTTTMTASQPSTSTEMVPYKPPQQNNVAQAHRKINTDALLHISQIQQEGLFDAARVWDDIMEKGRNAIVGVKGPEEAFRVLSGYREEFTKRWDRVVASTVREMKEVENKDAI</sequence>
<comment type="caution">
    <text evidence="2">The sequence shown here is derived from an EMBL/GenBank/DDBJ whole genome shotgun (WGS) entry which is preliminary data.</text>
</comment>
<gene>
    <name evidence="2" type="ORF">QBC36DRAFT_358315</name>
</gene>
<feature type="compositionally biased region" description="Low complexity" evidence="1">
    <location>
        <begin position="159"/>
        <end position="170"/>
    </location>
</feature>
<dbReference type="EMBL" id="MU866104">
    <property type="protein sequence ID" value="KAK4180102.1"/>
    <property type="molecule type" value="Genomic_DNA"/>
</dbReference>
<feature type="compositionally biased region" description="Polar residues" evidence="1">
    <location>
        <begin position="337"/>
        <end position="370"/>
    </location>
</feature>
<name>A0AAN6WGN0_9PEZI</name>
<keyword evidence="3" id="KW-1185">Reference proteome</keyword>
<feature type="region of interest" description="Disordered" evidence="1">
    <location>
        <begin position="159"/>
        <end position="213"/>
    </location>
</feature>
<reference evidence="2" key="2">
    <citation type="submission" date="2023-05" db="EMBL/GenBank/DDBJ databases">
        <authorList>
            <consortium name="Lawrence Berkeley National Laboratory"/>
            <person name="Steindorff A."/>
            <person name="Hensen N."/>
            <person name="Bonometti L."/>
            <person name="Westerberg I."/>
            <person name="Brannstrom I.O."/>
            <person name="Guillou S."/>
            <person name="Cros-Aarteil S."/>
            <person name="Calhoun S."/>
            <person name="Haridas S."/>
            <person name="Kuo A."/>
            <person name="Mondo S."/>
            <person name="Pangilinan J."/>
            <person name="Riley R."/>
            <person name="Labutti K."/>
            <person name="Andreopoulos B."/>
            <person name="Lipzen A."/>
            <person name="Chen C."/>
            <person name="Yanf M."/>
            <person name="Daum C."/>
            <person name="Ng V."/>
            <person name="Clum A."/>
            <person name="Ohm R."/>
            <person name="Martin F."/>
            <person name="Silar P."/>
            <person name="Natvig D."/>
            <person name="Lalanne C."/>
            <person name="Gautier V."/>
            <person name="Ament-Velasquez S.L."/>
            <person name="Kruys A."/>
            <person name="Hutchinson M.I."/>
            <person name="Powell A.J."/>
            <person name="Barry K."/>
            <person name="Miller A.N."/>
            <person name="Grigoriev I.V."/>
            <person name="Debuchy R."/>
            <person name="Gladieux P."/>
            <person name="Thoren M.H."/>
            <person name="Johannesson H."/>
        </authorList>
    </citation>
    <scope>NUCLEOTIDE SEQUENCE</scope>
    <source>
        <strain evidence="2">CBS 892.96</strain>
    </source>
</reference>
<dbReference type="Proteomes" id="UP001302321">
    <property type="component" value="Unassembled WGS sequence"/>
</dbReference>
<reference evidence="2" key="1">
    <citation type="journal article" date="2023" name="Mol. Phylogenet. Evol.">
        <title>Genome-scale phylogeny and comparative genomics of the fungal order Sordariales.</title>
        <authorList>
            <person name="Hensen N."/>
            <person name="Bonometti L."/>
            <person name="Westerberg I."/>
            <person name="Brannstrom I.O."/>
            <person name="Guillou S."/>
            <person name="Cros-Aarteil S."/>
            <person name="Calhoun S."/>
            <person name="Haridas S."/>
            <person name="Kuo A."/>
            <person name="Mondo S."/>
            <person name="Pangilinan J."/>
            <person name="Riley R."/>
            <person name="LaButti K."/>
            <person name="Andreopoulos B."/>
            <person name="Lipzen A."/>
            <person name="Chen C."/>
            <person name="Yan M."/>
            <person name="Daum C."/>
            <person name="Ng V."/>
            <person name="Clum A."/>
            <person name="Steindorff A."/>
            <person name="Ohm R.A."/>
            <person name="Martin F."/>
            <person name="Silar P."/>
            <person name="Natvig D.O."/>
            <person name="Lalanne C."/>
            <person name="Gautier V."/>
            <person name="Ament-Velasquez S.L."/>
            <person name="Kruys A."/>
            <person name="Hutchinson M.I."/>
            <person name="Powell A.J."/>
            <person name="Barry K."/>
            <person name="Miller A.N."/>
            <person name="Grigoriev I.V."/>
            <person name="Debuchy R."/>
            <person name="Gladieux P."/>
            <person name="Hiltunen Thoren M."/>
            <person name="Johannesson H."/>
        </authorList>
    </citation>
    <scope>NUCLEOTIDE SEQUENCE</scope>
    <source>
        <strain evidence="2">CBS 892.96</strain>
    </source>
</reference>
<evidence type="ECO:0000313" key="3">
    <source>
        <dbReference type="Proteomes" id="UP001302321"/>
    </source>
</evidence>
<feature type="compositionally biased region" description="Low complexity" evidence="1">
    <location>
        <begin position="400"/>
        <end position="425"/>
    </location>
</feature>
<feature type="compositionally biased region" description="Pro residues" evidence="1">
    <location>
        <begin position="192"/>
        <end position="213"/>
    </location>
</feature>
<feature type="compositionally biased region" description="Low complexity" evidence="1">
    <location>
        <begin position="318"/>
        <end position="336"/>
    </location>
</feature>
<proteinExistence type="predicted"/>
<accession>A0AAN6WGN0</accession>
<evidence type="ECO:0000256" key="1">
    <source>
        <dbReference type="SAM" id="MobiDB-lite"/>
    </source>
</evidence>
<organism evidence="2 3">
    <name type="scientific">Triangularia setosa</name>
    <dbReference type="NCBI Taxonomy" id="2587417"/>
    <lineage>
        <taxon>Eukaryota</taxon>
        <taxon>Fungi</taxon>
        <taxon>Dikarya</taxon>
        <taxon>Ascomycota</taxon>
        <taxon>Pezizomycotina</taxon>
        <taxon>Sordariomycetes</taxon>
        <taxon>Sordariomycetidae</taxon>
        <taxon>Sordariales</taxon>
        <taxon>Podosporaceae</taxon>
        <taxon>Triangularia</taxon>
    </lineage>
</organism>
<evidence type="ECO:0000313" key="2">
    <source>
        <dbReference type="EMBL" id="KAK4180102.1"/>
    </source>
</evidence>
<protein>
    <submittedName>
        <fullName evidence="2">Uncharacterized protein</fullName>
    </submittedName>
</protein>
<feature type="compositionally biased region" description="Basic and acidic residues" evidence="1">
    <location>
        <begin position="302"/>
        <end position="314"/>
    </location>
</feature>
<dbReference type="AlphaFoldDB" id="A0AAN6WGN0"/>
<feature type="region of interest" description="Disordered" evidence="1">
    <location>
        <begin position="237"/>
        <end position="266"/>
    </location>
</feature>